<dbReference type="Pfam" id="PF13624">
    <property type="entry name" value="SurA_N_3"/>
    <property type="match status" value="1"/>
</dbReference>
<evidence type="ECO:0000256" key="6">
    <source>
        <dbReference type="ARBA" id="ARBA00023136"/>
    </source>
</evidence>
<gene>
    <name evidence="14" type="ORF">SAOR_04100</name>
</gene>
<dbReference type="InterPro" id="IPR027304">
    <property type="entry name" value="Trigger_fact/SurA_dom_sf"/>
</dbReference>
<proteinExistence type="inferred from homology"/>
<dbReference type="PANTHER" id="PTHR47529">
    <property type="entry name" value="PEPTIDYL-PROLYL CIS-TRANS ISOMERASE D"/>
    <property type="match status" value="1"/>
</dbReference>
<keyword evidence="11" id="KW-0697">Rotamase</keyword>
<evidence type="ECO:0000256" key="10">
    <source>
        <dbReference type="ARBA" id="ARBA00042775"/>
    </source>
</evidence>
<keyword evidence="2" id="KW-1003">Cell membrane</keyword>
<keyword evidence="3" id="KW-0997">Cell inner membrane</keyword>
<evidence type="ECO:0000313" key="15">
    <source>
        <dbReference type="Proteomes" id="UP000283993"/>
    </source>
</evidence>
<evidence type="ECO:0000256" key="9">
    <source>
        <dbReference type="ARBA" id="ARBA00040743"/>
    </source>
</evidence>
<evidence type="ECO:0000313" key="14">
    <source>
        <dbReference type="EMBL" id="ROO29280.1"/>
    </source>
</evidence>
<evidence type="ECO:0000256" key="7">
    <source>
        <dbReference type="ARBA" id="ARBA00023186"/>
    </source>
</evidence>
<dbReference type="AlphaFoldDB" id="A0A423PUK2"/>
<feature type="domain" description="PpiC" evidence="13">
    <location>
        <begin position="247"/>
        <end position="357"/>
    </location>
</feature>
<keyword evidence="11" id="KW-0413">Isomerase</keyword>
<comment type="caution">
    <text evidence="14">The sequence shown here is derived from an EMBL/GenBank/DDBJ whole genome shotgun (WGS) entry which is preliminary data.</text>
</comment>
<evidence type="ECO:0000256" key="8">
    <source>
        <dbReference type="ARBA" id="ARBA00038408"/>
    </source>
</evidence>
<feature type="transmembrane region" description="Helical" evidence="12">
    <location>
        <begin position="12"/>
        <end position="34"/>
    </location>
</feature>
<dbReference type="PANTHER" id="PTHR47529:SF1">
    <property type="entry name" value="PERIPLASMIC CHAPERONE PPID"/>
    <property type="match status" value="1"/>
</dbReference>
<dbReference type="RefSeq" id="WP_185015536.1">
    <property type="nucleotide sequence ID" value="NZ_AYKH01000005.1"/>
</dbReference>
<evidence type="ECO:0000259" key="13">
    <source>
        <dbReference type="PROSITE" id="PS50198"/>
    </source>
</evidence>
<evidence type="ECO:0000256" key="12">
    <source>
        <dbReference type="SAM" id="Phobius"/>
    </source>
</evidence>
<dbReference type="Proteomes" id="UP000283993">
    <property type="component" value="Unassembled WGS sequence"/>
</dbReference>
<evidence type="ECO:0000256" key="3">
    <source>
        <dbReference type="ARBA" id="ARBA00022519"/>
    </source>
</evidence>
<accession>A0A423PUK2</accession>
<keyword evidence="7" id="KW-0143">Chaperone</keyword>
<comment type="subcellular location">
    <subcellularLocation>
        <location evidence="1">Cell inner membrane</location>
        <topology evidence="1">Single-pass type II membrane protein</topology>
        <orientation evidence="1">Periplasmic side</orientation>
    </subcellularLocation>
</comment>
<keyword evidence="4 12" id="KW-0812">Transmembrane</keyword>
<dbReference type="Gene3D" id="1.10.4030.10">
    <property type="entry name" value="Porin chaperone SurA, peptide-binding domain"/>
    <property type="match status" value="1"/>
</dbReference>
<evidence type="ECO:0000256" key="2">
    <source>
        <dbReference type="ARBA" id="ARBA00022475"/>
    </source>
</evidence>
<dbReference type="Gene3D" id="3.10.50.40">
    <property type="match status" value="1"/>
</dbReference>
<dbReference type="SUPFAM" id="SSF54534">
    <property type="entry name" value="FKBP-like"/>
    <property type="match status" value="1"/>
</dbReference>
<dbReference type="Pfam" id="PF13145">
    <property type="entry name" value="Rotamase_2"/>
    <property type="match status" value="1"/>
</dbReference>
<dbReference type="EMBL" id="AYKH01000005">
    <property type="protein sequence ID" value="ROO29280.1"/>
    <property type="molecule type" value="Genomic_DNA"/>
</dbReference>
<comment type="similarity">
    <text evidence="8">Belongs to the PpiD chaperone family.</text>
</comment>
<dbReference type="PROSITE" id="PS50198">
    <property type="entry name" value="PPIC_PPIASE_2"/>
    <property type="match status" value="1"/>
</dbReference>
<reference evidence="14 15" key="1">
    <citation type="submission" date="2013-10" db="EMBL/GenBank/DDBJ databases">
        <title>Salinisphaera orenii MK-B5 Genome Sequencing.</title>
        <authorList>
            <person name="Lai Q."/>
            <person name="Li C."/>
            <person name="Shao Z."/>
        </authorList>
    </citation>
    <scope>NUCLEOTIDE SEQUENCE [LARGE SCALE GENOMIC DNA]</scope>
    <source>
        <strain evidence="14 15">MK-B5</strain>
    </source>
</reference>
<evidence type="ECO:0000256" key="1">
    <source>
        <dbReference type="ARBA" id="ARBA00004382"/>
    </source>
</evidence>
<sequence>MLQKIRDNASGPLAYVVVAVIAVVFGVWGIGSYFTPSSDPVVASVGGTEITRYQLQQSYNQRYQRLRQAMGDSFDADMFPPEQLRRTVLQGLINEAVLTQYADEAGYRVTDARLLAALRSNEQFQVDGQFSPERYRSLLSQAGIPAGRYEARLREDLKSQQLRRDVTTSAFASPAEVDQAYRLVNQERRVRYLAYDAQRYIDDVDVSDAELESYYEDHADQFQRPERVKLSYVSLSRSNAAAGDAAPDEAALRELYEQNKAQFGEPERRRGVQVRVPIEGDGDAARDRIQQLASAAQDADLEAAAGSVDGAEYSRIDGAAPGDLPDAVAETLFELDTGETSSPVRGEQAWYLLRLSDVTQASTPSFDDPEVQSQLKAIASAQREVTAYSDKSDRMETLAYEAPNDLQTLADELNLEIQDTGWITREGGDGIGQYDAIRKAAFSDSVLQDELNSTPIQLGSDRRVVLRVESHQTAERRPLDEVRDTVRERVARQKAEDRARESAREAMTALEAGESLQSLTGEDGPTLESPGFIRRSDREVDPRVREAAFSLPSPENDTRRLDVTATADGRVALVVVDGVRAGDDSDSATPREQFAEQQRQYVARQEYGALNAYLRNQADVEINENRID</sequence>
<keyword evidence="6 12" id="KW-0472">Membrane</keyword>
<dbReference type="GO" id="GO:0005886">
    <property type="term" value="C:plasma membrane"/>
    <property type="evidence" value="ECO:0007669"/>
    <property type="project" value="UniProtKB-SubCell"/>
</dbReference>
<organism evidence="14 15">
    <name type="scientific">Salinisphaera orenii MK-B5</name>
    <dbReference type="NCBI Taxonomy" id="856730"/>
    <lineage>
        <taxon>Bacteria</taxon>
        <taxon>Pseudomonadati</taxon>
        <taxon>Pseudomonadota</taxon>
        <taxon>Gammaproteobacteria</taxon>
        <taxon>Salinisphaerales</taxon>
        <taxon>Salinisphaeraceae</taxon>
        <taxon>Salinisphaera</taxon>
    </lineage>
</organism>
<keyword evidence="5 12" id="KW-1133">Transmembrane helix</keyword>
<dbReference type="InterPro" id="IPR046357">
    <property type="entry name" value="PPIase_dom_sf"/>
</dbReference>
<evidence type="ECO:0000256" key="5">
    <source>
        <dbReference type="ARBA" id="ARBA00022989"/>
    </source>
</evidence>
<evidence type="ECO:0000256" key="11">
    <source>
        <dbReference type="PROSITE-ProRule" id="PRU00278"/>
    </source>
</evidence>
<name>A0A423PUK2_9GAMM</name>
<dbReference type="InterPro" id="IPR052029">
    <property type="entry name" value="PpiD_chaperone"/>
</dbReference>
<protein>
    <recommendedName>
        <fullName evidence="9">Periplasmic chaperone PpiD</fullName>
    </recommendedName>
    <alternativeName>
        <fullName evidence="10">Periplasmic folding chaperone</fullName>
    </alternativeName>
</protein>
<dbReference type="SUPFAM" id="SSF109998">
    <property type="entry name" value="Triger factor/SurA peptide-binding domain-like"/>
    <property type="match status" value="1"/>
</dbReference>
<keyword evidence="15" id="KW-1185">Reference proteome</keyword>
<dbReference type="InterPro" id="IPR000297">
    <property type="entry name" value="PPIase_PpiC"/>
</dbReference>
<evidence type="ECO:0000256" key="4">
    <source>
        <dbReference type="ARBA" id="ARBA00022692"/>
    </source>
</evidence>
<dbReference type="GO" id="GO:0003755">
    <property type="term" value="F:peptidyl-prolyl cis-trans isomerase activity"/>
    <property type="evidence" value="ECO:0007669"/>
    <property type="project" value="UniProtKB-KW"/>
</dbReference>